<evidence type="ECO:0000256" key="13">
    <source>
        <dbReference type="SAM" id="MobiDB-lite"/>
    </source>
</evidence>
<evidence type="ECO:0000256" key="1">
    <source>
        <dbReference type="ARBA" id="ARBA00001960"/>
    </source>
</evidence>
<dbReference type="GO" id="GO:0050421">
    <property type="term" value="F:nitrite reductase (NO-forming) activity"/>
    <property type="evidence" value="ECO:0007669"/>
    <property type="project" value="UniProtKB-EC"/>
</dbReference>
<dbReference type="InterPro" id="IPR008972">
    <property type="entry name" value="Cupredoxin"/>
</dbReference>
<feature type="binding site" description="type 1 copper site" evidence="12">
    <location>
        <position position="751"/>
    </location>
    <ligand>
        <name>Cu cation</name>
        <dbReference type="ChEBI" id="CHEBI:23378"/>
        <label>1</label>
    </ligand>
</feature>
<evidence type="ECO:0000256" key="6">
    <source>
        <dbReference type="ARBA" id="ARBA00017290"/>
    </source>
</evidence>
<keyword evidence="7 12" id="KW-0479">Metal-binding</keyword>
<evidence type="ECO:0000256" key="5">
    <source>
        <dbReference type="ARBA" id="ARBA00011882"/>
    </source>
</evidence>
<comment type="caution">
    <text evidence="16">The sequence shown here is derived from an EMBL/GenBank/DDBJ whole genome shotgun (WGS) entry which is preliminary data.</text>
</comment>
<reference evidence="16 17" key="1">
    <citation type="submission" date="2019-06" db="EMBL/GenBank/DDBJ databases">
        <title>Sequencing the genomes of 1000 actinobacteria strains.</title>
        <authorList>
            <person name="Klenk H.-P."/>
        </authorList>
    </citation>
    <scope>NUCLEOTIDE SEQUENCE [LARGE SCALE GENOMIC DNA]</scope>
    <source>
        <strain evidence="16 17">DSM 12362</strain>
    </source>
</reference>
<feature type="domain" description="Plastocyanin-like" evidence="15">
    <location>
        <begin position="665"/>
        <end position="773"/>
    </location>
</feature>
<feature type="transmembrane region" description="Helical" evidence="14">
    <location>
        <begin position="390"/>
        <end position="415"/>
    </location>
</feature>
<dbReference type="Pfam" id="PF07732">
    <property type="entry name" value="Cu-oxidase_3"/>
    <property type="match status" value="1"/>
</dbReference>
<evidence type="ECO:0000256" key="2">
    <source>
        <dbReference type="ARBA" id="ARBA00001973"/>
    </source>
</evidence>
<keyword evidence="17" id="KW-1185">Reference proteome</keyword>
<dbReference type="EC" id="1.7.2.1" evidence="5"/>
<dbReference type="OrthoDB" id="345021at2"/>
<dbReference type="PANTHER" id="PTHR11709">
    <property type="entry name" value="MULTI-COPPER OXIDASE"/>
    <property type="match status" value="1"/>
</dbReference>
<feature type="transmembrane region" description="Helical" evidence="14">
    <location>
        <begin position="34"/>
        <end position="51"/>
    </location>
</feature>
<feature type="region of interest" description="Disordered" evidence="13">
    <location>
        <begin position="1"/>
        <end position="25"/>
    </location>
</feature>
<evidence type="ECO:0000259" key="15">
    <source>
        <dbReference type="Pfam" id="PF07732"/>
    </source>
</evidence>
<sequence>MPTLPMSPSRPAPPARPTSGRGARGRWPLRDYPGLLWMVLAVVTTLVHPFLPGSRWLMVHLVLLGALTHSIMVWSTHFTQALLKTAPGLDERRQQSRRLVLLLVGTATVLVGVPTATWPVTVVGATLVTTAVVWHGVQLFRRLRAALPGRFRVTVRYYLAAAVCLPVGIALGATLALGLDDRTHGRLLLAHITVNVLGWVGLTVTGTLLTLWPTMLRTTIGPRAERRAEQALPGLVGAVGLLVAGALADLRWVTVAALALYAVSLLWWGSAVLAPARTARPREFAPASVGLSLVWWLAGIVVLLVRLSTTETWAEFTDGFGTTTAILVVGFAAQLLPGALSYLVPSALGGGKTVVRAGQAWFDRWGTARLVVVNGGLLLCLLPVPSIVRVILSILVVVALATFVPLMLGGILAAVRARREVEAARTRGERPAGATPSPGTAPGGPDHLPSVWSGSQLVAAVSALVLAVSVGVALDPAAAGLGGVAGAGDVAASVVEPTGRTTTVQVSAVDMRFEPSRIEVPRGDRLVVELTNTDPTNVHDLQLLGERTPRLGAGESATLDLGVVGASAQGWCTIVGHRQMGMVLDVVVVDEGGTPAAGADPDPSGAAAADHGGHGAAAGAGAADGTAYPTVVLDPEASVADPVDPALPPLTTPAGTTHRLTLRATEQELEVAPGVTQLRWTFDGQVPGPTLRGKVGDTFEITLVNDGTMGHSIDFHAGALAPDEPMRTIPPGESLVYTFTTTRAGIWMYHCSTMPMSSHIAAGMHGAVIVEPAEGLPAVDREYVLVQSEVYLAAGTGQGGAEAAEVDADAIGAERPTFVTFNGIANQYDEHVLTARVGERVRIWVLDAGPNRASSFHVVGGQFDTVYSEGAYLLGPEAEGAGSQALGLQAAQGGFVELTFPEAGTYPVVTHVMVDAERGAHGFVRVSD</sequence>
<evidence type="ECO:0000256" key="10">
    <source>
        <dbReference type="ARBA" id="ARBA00023008"/>
    </source>
</evidence>
<keyword evidence="14" id="KW-0472">Membrane</keyword>
<keyword evidence="14" id="KW-1133">Transmembrane helix</keyword>
<dbReference type="SUPFAM" id="SSF49503">
    <property type="entry name" value="Cupredoxins"/>
    <property type="match status" value="3"/>
</dbReference>
<dbReference type="InterPro" id="IPR011707">
    <property type="entry name" value="Cu-oxidase-like_N"/>
</dbReference>
<evidence type="ECO:0000256" key="14">
    <source>
        <dbReference type="SAM" id="Phobius"/>
    </source>
</evidence>
<feature type="binding site" description="type 1 copper site" evidence="12">
    <location>
        <position position="750"/>
    </location>
    <ligand>
        <name>Cu cation</name>
        <dbReference type="ChEBI" id="CHEBI:23378"/>
        <label>1</label>
    </ligand>
</feature>
<keyword evidence="8" id="KW-0677">Repeat</keyword>
<feature type="binding site" description="type 1 copper site" evidence="12">
    <location>
        <position position="759"/>
    </location>
    <ligand>
        <name>Cu cation</name>
        <dbReference type="ChEBI" id="CHEBI:23378"/>
        <label>1</label>
    </ligand>
</feature>
<feature type="transmembrane region" description="Helical" evidence="14">
    <location>
        <begin position="325"/>
        <end position="344"/>
    </location>
</feature>
<keyword evidence="9" id="KW-0560">Oxidoreductase</keyword>
<comment type="catalytic activity">
    <reaction evidence="11">
        <text>nitric oxide + Fe(III)-[cytochrome c] + H2O = Fe(II)-[cytochrome c] + nitrite + 2 H(+)</text>
        <dbReference type="Rhea" id="RHEA:15233"/>
        <dbReference type="Rhea" id="RHEA-COMP:10350"/>
        <dbReference type="Rhea" id="RHEA-COMP:14399"/>
        <dbReference type="ChEBI" id="CHEBI:15377"/>
        <dbReference type="ChEBI" id="CHEBI:15378"/>
        <dbReference type="ChEBI" id="CHEBI:16301"/>
        <dbReference type="ChEBI" id="CHEBI:16480"/>
        <dbReference type="ChEBI" id="CHEBI:29033"/>
        <dbReference type="ChEBI" id="CHEBI:29034"/>
        <dbReference type="EC" id="1.7.2.1"/>
    </reaction>
</comment>
<keyword evidence="14" id="KW-0812">Transmembrane</keyword>
<accession>A0A543K6P3</accession>
<protein>
    <recommendedName>
        <fullName evidence="6">Copper-containing nitrite reductase</fullName>
        <ecNumber evidence="5">1.7.2.1</ecNumber>
    </recommendedName>
</protein>
<feature type="transmembrane region" description="Helical" evidence="14">
    <location>
        <begin position="57"/>
        <end position="78"/>
    </location>
</feature>
<feature type="binding site" description="type 1 copper site" evidence="12">
    <location>
        <position position="711"/>
    </location>
    <ligand>
        <name>Cu cation</name>
        <dbReference type="ChEBI" id="CHEBI:23378"/>
        <label>1</label>
    </ligand>
</feature>
<feature type="compositionally biased region" description="Low complexity" evidence="13">
    <location>
        <begin position="431"/>
        <end position="445"/>
    </location>
</feature>
<feature type="transmembrane region" description="Helical" evidence="14">
    <location>
        <begin position="188"/>
        <end position="211"/>
    </location>
</feature>
<dbReference type="CDD" id="cd04208">
    <property type="entry name" value="CuRO_2_CuNIR"/>
    <property type="match status" value="1"/>
</dbReference>
<comment type="similarity">
    <text evidence="3">Belongs to the multicopper oxidase family.</text>
</comment>
<feature type="binding site" description="type 1 copper site" evidence="12">
    <location>
        <position position="716"/>
    </location>
    <ligand>
        <name>Cu cation</name>
        <dbReference type="ChEBI" id="CHEBI:23378"/>
        <label>1</label>
    </ligand>
</feature>
<dbReference type="InterPro" id="IPR001287">
    <property type="entry name" value="NO2-reductase_Cu"/>
</dbReference>
<dbReference type="InterPro" id="IPR045087">
    <property type="entry name" value="Cu-oxidase_fam"/>
</dbReference>
<feature type="transmembrane region" description="Helical" evidence="14">
    <location>
        <begin position="155"/>
        <end position="176"/>
    </location>
</feature>
<evidence type="ECO:0000256" key="8">
    <source>
        <dbReference type="ARBA" id="ARBA00022737"/>
    </source>
</evidence>
<feature type="compositionally biased region" description="Low complexity" evidence="13">
    <location>
        <begin position="594"/>
        <end position="610"/>
    </location>
</feature>
<feature type="transmembrane region" description="Helical" evidence="14">
    <location>
        <begin position="122"/>
        <end position="143"/>
    </location>
</feature>
<dbReference type="AlphaFoldDB" id="A0A543K6P3"/>
<dbReference type="CDD" id="cd11020">
    <property type="entry name" value="CuRO_1_CuNIR"/>
    <property type="match status" value="1"/>
</dbReference>
<comment type="cofactor">
    <cofactor evidence="2 12">
        <name>Cu(2+)</name>
        <dbReference type="ChEBI" id="CHEBI:29036"/>
    </cofactor>
</comment>
<dbReference type="Gene3D" id="2.60.40.420">
    <property type="entry name" value="Cupredoxins - blue copper proteins"/>
    <property type="match status" value="3"/>
</dbReference>
<evidence type="ECO:0000256" key="9">
    <source>
        <dbReference type="ARBA" id="ARBA00023002"/>
    </source>
</evidence>
<evidence type="ECO:0000313" key="17">
    <source>
        <dbReference type="Proteomes" id="UP000315133"/>
    </source>
</evidence>
<gene>
    <name evidence="16" type="ORF">FB476_3129</name>
</gene>
<dbReference type="Proteomes" id="UP000315133">
    <property type="component" value="Unassembled WGS sequence"/>
</dbReference>
<keyword evidence="10 12" id="KW-0186">Copper</keyword>
<dbReference type="RefSeq" id="WP_141821092.1">
    <property type="nucleotide sequence ID" value="NZ_BAAAIL010000005.1"/>
</dbReference>
<feature type="transmembrane region" description="Helical" evidence="14">
    <location>
        <begin position="231"/>
        <end position="248"/>
    </location>
</feature>
<comment type="cofactor">
    <cofactor evidence="1 12">
        <name>Cu(+)</name>
        <dbReference type="ChEBI" id="CHEBI:49552"/>
    </cofactor>
</comment>
<dbReference type="PRINTS" id="PR00695">
    <property type="entry name" value="CUNO2RDTASE"/>
</dbReference>
<evidence type="ECO:0000256" key="3">
    <source>
        <dbReference type="ARBA" id="ARBA00010609"/>
    </source>
</evidence>
<evidence type="ECO:0000256" key="7">
    <source>
        <dbReference type="ARBA" id="ARBA00022723"/>
    </source>
</evidence>
<feature type="transmembrane region" description="Helical" evidence="14">
    <location>
        <begin position="99"/>
        <end position="116"/>
    </location>
</feature>
<evidence type="ECO:0000313" key="16">
    <source>
        <dbReference type="EMBL" id="TQM90746.1"/>
    </source>
</evidence>
<evidence type="ECO:0000256" key="12">
    <source>
        <dbReference type="PIRSR" id="PIRSR601287-1"/>
    </source>
</evidence>
<feature type="transmembrane region" description="Helical" evidence="14">
    <location>
        <begin position="254"/>
        <end position="273"/>
    </location>
</feature>
<feature type="region of interest" description="Disordered" evidence="13">
    <location>
        <begin position="594"/>
        <end position="621"/>
    </location>
</feature>
<feature type="binding site" description="type 1 copper site" evidence="12">
    <location>
        <position position="911"/>
    </location>
    <ligand>
        <name>Cu cation</name>
        <dbReference type="ChEBI" id="CHEBI:23378"/>
        <label>1</label>
    </ligand>
</feature>
<feature type="transmembrane region" description="Helical" evidence="14">
    <location>
        <begin position="365"/>
        <end position="384"/>
    </location>
</feature>
<evidence type="ECO:0000256" key="4">
    <source>
        <dbReference type="ARBA" id="ARBA00011233"/>
    </source>
</evidence>
<dbReference type="GO" id="GO:0005507">
    <property type="term" value="F:copper ion binding"/>
    <property type="evidence" value="ECO:0007669"/>
    <property type="project" value="InterPro"/>
</dbReference>
<feature type="binding site" description="type 1 copper site" evidence="12">
    <location>
        <position position="764"/>
    </location>
    <ligand>
        <name>Cu cation</name>
        <dbReference type="ChEBI" id="CHEBI:23378"/>
        <label>1</label>
    </ligand>
</feature>
<proteinExistence type="inferred from homology"/>
<feature type="region of interest" description="Disordered" evidence="13">
    <location>
        <begin position="424"/>
        <end position="448"/>
    </location>
</feature>
<dbReference type="PANTHER" id="PTHR11709:SF394">
    <property type="entry name" value="FI03373P-RELATED"/>
    <property type="match status" value="1"/>
</dbReference>
<feature type="transmembrane region" description="Helical" evidence="14">
    <location>
        <begin position="285"/>
        <end position="305"/>
    </location>
</feature>
<organism evidence="16 17">
    <name type="scientific">Ornithinimicrobium humiphilum</name>
    <dbReference type="NCBI Taxonomy" id="125288"/>
    <lineage>
        <taxon>Bacteria</taxon>
        <taxon>Bacillati</taxon>
        <taxon>Actinomycetota</taxon>
        <taxon>Actinomycetes</taxon>
        <taxon>Micrococcales</taxon>
        <taxon>Ornithinimicrobiaceae</taxon>
        <taxon>Ornithinimicrobium</taxon>
    </lineage>
</organism>
<evidence type="ECO:0000256" key="11">
    <source>
        <dbReference type="ARBA" id="ARBA00049340"/>
    </source>
</evidence>
<comment type="subunit">
    <text evidence="4">Homotrimer.</text>
</comment>
<name>A0A543K6P3_9MICO</name>
<dbReference type="EMBL" id="VFPU01000003">
    <property type="protein sequence ID" value="TQM90746.1"/>
    <property type="molecule type" value="Genomic_DNA"/>
</dbReference>